<evidence type="ECO:0000313" key="18">
    <source>
        <dbReference type="EMBL" id="RFU18478.1"/>
    </source>
</evidence>
<dbReference type="GO" id="GO:0004527">
    <property type="term" value="F:exonuclease activity"/>
    <property type="evidence" value="ECO:0007669"/>
    <property type="project" value="UniProtKB-KW"/>
</dbReference>
<dbReference type="Pfam" id="PF12705">
    <property type="entry name" value="PDDEXK_1"/>
    <property type="match status" value="1"/>
</dbReference>
<proteinExistence type="predicted"/>
<reference evidence="18 19" key="1">
    <citation type="submission" date="2018-08" db="EMBL/GenBank/DDBJ databases">
        <title>Acidipila sp. 4G-K13, an acidobacterium isolated from forest soil.</title>
        <authorList>
            <person name="Gao Z.-H."/>
            <person name="Qiu L.-H."/>
        </authorList>
    </citation>
    <scope>NUCLEOTIDE SEQUENCE [LARGE SCALE GENOMIC DNA]</scope>
    <source>
        <strain evidence="18 19">4G-K13</strain>
    </source>
</reference>
<protein>
    <recommendedName>
        <fullName evidence="12">DNA 3'-5' helicase</fullName>
        <ecNumber evidence="12">5.6.2.4</ecNumber>
    </recommendedName>
    <alternativeName>
        <fullName evidence="13">DNA 3'-5' helicase II</fullName>
    </alternativeName>
</protein>
<keyword evidence="4 15" id="KW-0378">Hydrolase</keyword>
<evidence type="ECO:0000259" key="16">
    <source>
        <dbReference type="PROSITE" id="PS51198"/>
    </source>
</evidence>
<feature type="domain" description="UvrD-like helicase ATP-binding" evidence="16">
    <location>
        <begin position="20"/>
        <end position="510"/>
    </location>
</feature>
<dbReference type="PANTHER" id="PTHR11070">
    <property type="entry name" value="UVRD / RECB / PCRA DNA HELICASE FAMILY MEMBER"/>
    <property type="match status" value="1"/>
</dbReference>
<dbReference type="Pfam" id="PF00580">
    <property type="entry name" value="UvrD-helicase"/>
    <property type="match status" value="1"/>
</dbReference>
<keyword evidence="8" id="KW-0238">DNA-binding</keyword>
<keyword evidence="19" id="KW-1185">Reference proteome</keyword>
<comment type="catalytic activity">
    <reaction evidence="14">
        <text>ATP + H2O = ADP + phosphate + H(+)</text>
        <dbReference type="Rhea" id="RHEA:13065"/>
        <dbReference type="ChEBI" id="CHEBI:15377"/>
        <dbReference type="ChEBI" id="CHEBI:15378"/>
        <dbReference type="ChEBI" id="CHEBI:30616"/>
        <dbReference type="ChEBI" id="CHEBI:43474"/>
        <dbReference type="ChEBI" id="CHEBI:456216"/>
        <dbReference type="EC" id="5.6.2.4"/>
    </reaction>
</comment>
<comment type="caution">
    <text evidence="18">The sequence shown here is derived from an EMBL/GenBank/DDBJ whole genome shotgun (WGS) entry which is preliminary data.</text>
</comment>
<keyword evidence="2 15" id="KW-0547">Nucleotide-binding</keyword>
<evidence type="ECO:0000256" key="8">
    <source>
        <dbReference type="ARBA" id="ARBA00023125"/>
    </source>
</evidence>
<evidence type="ECO:0000256" key="14">
    <source>
        <dbReference type="ARBA" id="ARBA00048988"/>
    </source>
</evidence>
<keyword evidence="7 15" id="KW-0067">ATP-binding</keyword>
<dbReference type="InterPro" id="IPR011604">
    <property type="entry name" value="PDDEXK-like_dom_sf"/>
</dbReference>
<dbReference type="InterPro" id="IPR014017">
    <property type="entry name" value="DNA_helicase_UvrD-like_C"/>
</dbReference>
<evidence type="ECO:0000313" key="19">
    <source>
        <dbReference type="Proteomes" id="UP000264702"/>
    </source>
</evidence>
<evidence type="ECO:0000256" key="11">
    <source>
        <dbReference type="ARBA" id="ARBA00034617"/>
    </source>
</evidence>
<evidence type="ECO:0000256" key="10">
    <source>
        <dbReference type="ARBA" id="ARBA00023235"/>
    </source>
</evidence>
<dbReference type="Gene3D" id="3.90.320.10">
    <property type="match status" value="1"/>
</dbReference>
<name>A0A372IU87_9BACT</name>
<evidence type="ECO:0000256" key="12">
    <source>
        <dbReference type="ARBA" id="ARBA00034808"/>
    </source>
</evidence>
<evidence type="ECO:0000256" key="6">
    <source>
        <dbReference type="ARBA" id="ARBA00022839"/>
    </source>
</evidence>
<dbReference type="EC" id="5.6.2.4" evidence="12"/>
<dbReference type="PANTHER" id="PTHR11070:SF2">
    <property type="entry name" value="ATP-DEPENDENT DNA HELICASE SRS2"/>
    <property type="match status" value="1"/>
</dbReference>
<keyword evidence="6" id="KW-0269">Exonuclease</keyword>
<organism evidence="18 19">
    <name type="scientific">Paracidobacterium acidisoli</name>
    <dbReference type="NCBI Taxonomy" id="2303751"/>
    <lineage>
        <taxon>Bacteria</taxon>
        <taxon>Pseudomonadati</taxon>
        <taxon>Acidobacteriota</taxon>
        <taxon>Terriglobia</taxon>
        <taxon>Terriglobales</taxon>
        <taxon>Acidobacteriaceae</taxon>
        <taxon>Paracidobacterium</taxon>
    </lineage>
</organism>
<keyword evidence="10" id="KW-0413">Isomerase</keyword>
<dbReference type="GO" id="GO:0043138">
    <property type="term" value="F:3'-5' DNA helicase activity"/>
    <property type="evidence" value="ECO:0007669"/>
    <property type="project" value="UniProtKB-EC"/>
</dbReference>
<dbReference type="GO" id="GO:0003677">
    <property type="term" value="F:DNA binding"/>
    <property type="evidence" value="ECO:0007669"/>
    <property type="project" value="UniProtKB-KW"/>
</dbReference>
<evidence type="ECO:0000256" key="2">
    <source>
        <dbReference type="ARBA" id="ARBA00022741"/>
    </source>
</evidence>
<feature type="binding site" evidence="15">
    <location>
        <begin position="41"/>
        <end position="48"/>
    </location>
    <ligand>
        <name>ATP</name>
        <dbReference type="ChEBI" id="CHEBI:30616"/>
    </ligand>
</feature>
<dbReference type="Gene3D" id="1.10.486.10">
    <property type="entry name" value="PCRA, domain 4"/>
    <property type="match status" value="1"/>
</dbReference>
<comment type="catalytic activity">
    <reaction evidence="11">
        <text>Couples ATP hydrolysis with the unwinding of duplex DNA by translocating in the 3'-5' direction.</text>
        <dbReference type="EC" id="5.6.2.4"/>
    </reaction>
</comment>
<dbReference type="EMBL" id="QVQT01000001">
    <property type="protein sequence ID" value="RFU18478.1"/>
    <property type="molecule type" value="Genomic_DNA"/>
</dbReference>
<dbReference type="GO" id="GO:0000725">
    <property type="term" value="P:recombinational repair"/>
    <property type="evidence" value="ECO:0007669"/>
    <property type="project" value="TreeGrafter"/>
</dbReference>
<keyword evidence="1" id="KW-0540">Nuclease</keyword>
<dbReference type="SUPFAM" id="SSF52540">
    <property type="entry name" value="P-loop containing nucleoside triphosphate hydrolases"/>
    <property type="match status" value="1"/>
</dbReference>
<dbReference type="Gene3D" id="3.40.50.300">
    <property type="entry name" value="P-loop containing nucleotide triphosphate hydrolases"/>
    <property type="match status" value="4"/>
</dbReference>
<gene>
    <name evidence="18" type="ORF">D0Y96_02675</name>
</gene>
<evidence type="ECO:0000256" key="15">
    <source>
        <dbReference type="PROSITE-ProRule" id="PRU00560"/>
    </source>
</evidence>
<dbReference type="Proteomes" id="UP000264702">
    <property type="component" value="Unassembled WGS sequence"/>
</dbReference>
<evidence type="ECO:0000256" key="5">
    <source>
        <dbReference type="ARBA" id="ARBA00022806"/>
    </source>
</evidence>
<evidence type="ECO:0000256" key="7">
    <source>
        <dbReference type="ARBA" id="ARBA00022840"/>
    </source>
</evidence>
<dbReference type="Pfam" id="PF13361">
    <property type="entry name" value="UvrD_C"/>
    <property type="match status" value="2"/>
</dbReference>
<dbReference type="InterPro" id="IPR038726">
    <property type="entry name" value="PDDEXK_AddAB-type"/>
</dbReference>
<keyword evidence="5 15" id="KW-0347">Helicase</keyword>
<evidence type="ECO:0000256" key="1">
    <source>
        <dbReference type="ARBA" id="ARBA00022722"/>
    </source>
</evidence>
<evidence type="ECO:0000259" key="17">
    <source>
        <dbReference type="PROSITE" id="PS51217"/>
    </source>
</evidence>
<evidence type="ECO:0000256" key="13">
    <source>
        <dbReference type="ARBA" id="ARBA00034923"/>
    </source>
</evidence>
<dbReference type="GO" id="GO:0005524">
    <property type="term" value="F:ATP binding"/>
    <property type="evidence" value="ECO:0007669"/>
    <property type="project" value="UniProtKB-UniRule"/>
</dbReference>
<dbReference type="InterPro" id="IPR000212">
    <property type="entry name" value="DNA_helicase_UvrD/REP"/>
</dbReference>
<accession>A0A372IU87</accession>
<dbReference type="InterPro" id="IPR014016">
    <property type="entry name" value="UvrD-like_ATP-bd"/>
</dbReference>
<dbReference type="PROSITE" id="PS51217">
    <property type="entry name" value="UVRD_HELICASE_CTER"/>
    <property type="match status" value="1"/>
</dbReference>
<keyword evidence="9" id="KW-0234">DNA repair</keyword>
<evidence type="ECO:0000256" key="3">
    <source>
        <dbReference type="ARBA" id="ARBA00022763"/>
    </source>
</evidence>
<dbReference type="AlphaFoldDB" id="A0A372IU87"/>
<keyword evidence="3" id="KW-0227">DNA damage</keyword>
<sequence>MRTARKWRTAMRMPDLFSSLPADQDQRDTALDIAKSVIVQAPAGSGKTDLLTRRFLRLLAVVNEPEEILAITFTRAATAEMRSRILSDLETAAGLRSGRPEDAERIDLARAALDHACRRGWRILEQPHRLIIETIDSLCLRIAHDQPLLARLGGHLQPTEDSGPLYALAARRTLGRLGGDNAALSEAVAHLLRLRDNNLADCERLLADMLAQRDQWQHAFPLAGEIDWDFVRSHLELPFRREVNRVLSRAHELLTSDAFLVRELLDLARYACENQNERVALLAELKTLPAAEALPVDHWLCICNFLLTESDQWRKRVQAPEGFPPGAAGSEKKQRKEAMTFLLGRLAQMPDLLDALRAVRRLPPARYSEEQWTTLQRLFLTLRHAIAELRVLFAERNTVDFTEVSLDALHVLRQSNPDRLLALSGNLRHLLVDEFQDTSRRQHELISTLLSAWEPGDGRTCFLVGDPMQSIYMFRQAEVELFTQVQRRGIGNEEAIACEPVRLLVNFRSHAGLTGPLNEIFGQVFDGEAVPGSAAVPFSPSQASVEATEPAAVHVHPQIIGAPDRAVTEADRQRAREQEAEQVVEIIERHLPAIEDARASGGEYRVAVLVRGRSHLAQLVPLLRHRGIPFRAVDIEKLAERQELRDLLSLARALLHPMDRTAWLSVLRAPWCGLTLEELHTLTGKDDPQWKRTPMPDLIERHLPLLTEEGRRRAGHILDVMRQASWLRWRQSQSPSFTSWIERTWRTLGGPACIDAVSYENTQVFFSLLDAAAPGGADLLSGDFEAELEKLFAQPDPAVSERCGVQLMTIHRAKGLGFDAVIVPGLDRGSGSDAQPLICSLERISPYDEEDEFLVAPIGLRGEDTHPLYRWVRRQRQIRFDEERRRLFYVACTRARRELHLLGTAAVNGSGVKPETADSLLQSAWPALEAEFLSAAQRQPDNLLAFPDPAPVPGVVPLPGIVQLAAAAAPAKPLTLRRLSSRIDLHPRGENVTVLGTHIEAVGEEAAWRRPEGSRLARILGETVHALLQRLGPRLAAGSPDAGLIRRHAASLLRAAALSEDTLQNATETVTYMLLACAADPVCRWTLEPHAGAQSEASWTGMAEGVLRTLRADRIFRAGERPLTQGSEYLWVIDYKTSAPSTSSAAQRESFVRAERALYAPQLLAYGRVLRAIHGGETPLRLGLCYPQIAVLDWWDPDAEG</sequence>
<dbReference type="GO" id="GO:0005829">
    <property type="term" value="C:cytosol"/>
    <property type="evidence" value="ECO:0007669"/>
    <property type="project" value="TreeGrafter"/>
</dbReference>
<evidence type="ECO:0000256" key="4">
    <source>
        <dbReference type="ARBA" id="ARBA00022801"/>
    </source>
</evidence>
<feature type="domain" description="UvrD-like helicase C-terminal" evidence="17">
    <location>
        <begin position="533"/>
        <end position="815"/>
    </location>
</feature>
<dbReference type="PROSITE" id="PS51198">
    <property type="entry name" value="UVRD_HELICASE_ATP_BIND"/>
    <property type="match status" value="1"/>
</dbReference>
<dbReference type="InterPro" id="IPR027417">
    <property type="entry name" value="P-loop_NTPase"/>
</dbReference>
<dbReference type="GO" id="GO:0033202">
    <property type="term" value="C:DNA helicase complex"/>
    <property type="evidence" value="ECO:0007669"/>
    <property type="project" value="TreeGrafter"/>
</dbReference>
<evidence type="ECO:0000256" key="9">
    <source>
        <dbReference type="ARBA" id="ARBA00023204"/>
    </source>
</evidence>